<evidence type="ECO:0000313" key="1">
    <source>
        <dbReference type="EMBL" id="KAJ7992581.1"/>
    </source>
</evidence>
<dbReference type="Proteomes" id="UP001157502">
    <property type="component" value="Chromosome 25"/>
</dbReference>
<name>A0ACC2FMM0_DALPE</name>
<protein>
    <submittedName>
        <fullName evidence="1">Uncharacterized protein</fullName>
    </submittedName>
</protein>
<gene>
    <name evidence="1" type="ORF">DPEC_G00280180</name>
</gene>
<proteinExistence type="predicted"/>
<organism evidence="1 2">
    <name type="scientific">Dallia pectoralis</name>
    <name type="common">Alaska blackfish</name>
    <dbReference type="NCBI Taxonomy" id="75939"/>
    <lineage>
        <taxon>Eukaryota</taxon>
        <taxon>Metazoa</taxon>
        <taxon>Chordata</taxon>
        <taxon>Craniata</taxon>
        <taxon>Vertebrata</taxon>
        <taxon>Euteleostomi</taxon>
        <taxon>Actinopterygii</taxon>
        <taxon>Neopterygii</taxon>
        <taxon>Teleostei</taxon>
        <taxon>Protacanthopterygii</taxon>
        <taxon>Esociformes</taxon>
        <taxon>Umbridae</taxon>
        <taxon>Dallia</taxon>
    </lineage>
</organism>
<dbReference type="EMBL" id="CM055752">
    <property type="protein sequence ID" value="KAJ7992581.1"/>
    <property type="molecule type" value="Genomic_DNA"/>
</dbReference>
<evidence type="ECO:0000313" key="2">
    <source>
        <dbReference type="Proteomes" id="UP001157502"/>
    </source>
</evidence>
<accession>A0ACC2FMM0</accession>
<comment type="caution">
    <text evidence="1">The sequence shown here is derived from an EMBL/GenBank/DDBJ whole genome shotgun (WGS) entry which is preliminary data.</text>
</comment>
<reference evidence="1" key="1">
    <citation type="submission" date="2021-05" db="EMBL/GenBank/DDBJ databases">
        <authorList>
            <person name="Pan Q."/>
            <person name="Jouanno E."/>
            <person name="Zahm M."/>
            <person name="Klopp C."/>
            <person name="Cabau C."/>
            <person name="Louis A."/>
            <person name="Berthelot C."/>
            <person name="Parey E."/>
            <person name="Roest Crollius H."/>
            <person name="Montfort J."/>
            <person name="Robinson-Rechavi M."/>
            <person name="Bouchez O."/>
            <person name="Lampietro C."/>
            <person name="Lopez Roques C."/>
            <person name="Donnadieu C."/>
            <person name="Postlethwait J."/>
            <person name="Bobe J."/>
            <person name="Dillon D."/>
            <person name="Chandos A."/>
            <person name="von Hippel F."/>
            <person name="Guiguen Y."/>
        </authorList>
    </citation>
    <scope>NUCLEOTIDE SEQUENCE</scope>
    <source>
        <strain evidence="1">YG-Jan2019</strain>
    </source>
</reference>
<keyword evidence="2" id="KW-1185">Reference proteome</keyword>
<sequence length="154" mass="17409">MDTAGRARKSLMDQHPIYLINYTEKYPVITAAPVAPGDIGLPLLLRGALPEIPLVPMGWWPPVPSTPPTSPGCFNNSVNVLRGKDEEKSRMKIIQPRDGKTRRNIDRRRSSMNYFQNIILKTGVCNRIALTAGTSLRNRFKWYMSADRLIWGLC</sequence>